<dbReference type="InterPro" id="IPR015797">
    <property type="entry name" value="NUDIX_hydrolase-like_dom_sf"/>
</dbReference>
<evidence type="ECO:0000256" key="1">
    <source>
        <dbReference type="ARBA" id="ARBA00001936"/>
    </source>
</evidence>
<evidence type="ECO:0000256" key="2">
    <source>
        <dbReference type="ARBA" id="ARBA00004496"/>
    </source>
</evidence>
<dbReference type="InterPro" id="IPR020084">
    <property type="entry name" value="NUDIX_hydrolase_CS"/>
</dbReference>
<sequence>MGVIRGPSLAPVAGSSATASTSKSAATSSAASTAQSTYNDAAYAYASLTFQEVLEDLSSRFIVNLPAEELSSIERICFQVEQAHWFYEDFLRPINPSLPSQGLRRFSGSLLQASAQTVPLIQQYTSGGALDAVFDDFMRYKTRVPVCGIVLLNTTWDKASCLLVKGWKSSSAWGFPKGKINQSESERDCAVREMLEETGFNCDELLPGNSAEYMELTMREQRIRLYIVPGIEEETRFETLTRKEISKIAWFKLSDLPTWKKQKEPAAGLGGKFYLISPFV</sequence>
<evidence type="ECO:0000256" key="6">
    <source>
        <dbReference type="ARBA" id="ARBA00022801"/>
    </source>
</evidence>
<dbReference type="Pfam" id="PF00293">
    <property type="entry name" value="NUDIX"/>
    <property type="match status" value="1"/>
</dbReference>
<dbReference type="RefSeq" id="XP_025370580.1">
    <property type="nucleotide sequence ID" value="XM_025511781.1"/>
</dbReference>
<protein>
    <submittedName>
        <fullName evidence="10">DCP2-domain-containing protein</fullName>
    </submittedName>
</protein>
<dbReference type="PANTHER" id="PTHR23114:SF17">
    <property type="entry name" value="M7GPPPN-MRNA HYDROLASE"/>
    <property type="match status" value="1"/>
</dbReference>
<evidence type="ECO:0000259" key="9">
    <source>
        <dbReference type="PROSITE" id="PS51462"/>
    </source>
</evidence>
<comment type="similarity">
    <text evidence="3">Belongs to the Nudix hydrolase family. DCP2 subfamily.</text>
</comment>
<dbReference type="InterPro" id="IPR036189">
    <property type="entry name" value="DCP2_BoxA_sf"/>
</dbReference>
<dbReference type="CDD" id="cd03672">
    <property type="entry name" value="NUDIX_Dcp2p_Nudt20"/>
    <property type="match status" value="1"/>
</dbReference>
<keyword evidence="11" id="KW-1185">Reference proteome</keyword>
<evidence type="ECO:0000313" key="10">
    <source>
        <dbReference type="EMBL" id="PWN43420.1"/>
    </source>
</evidence>
<feature type="domain" description="Nudix hydrolase" evidence="9">
    <location>
        <begin position="142"/>
        <end position="273"/>
    </location>
</feature>
<dbReference type="OrthoDB" id="18996at2759"/>
<comment type="subcellular location">
    <subcellularLocation>
        <location evidence="2">Cytoplasm</location>
    </subcellularLocation>
</comment>
<name>A0A316W0U9_9BASI</name>
<keyword evidence="7" id="KW-0694">RNA-binding</keyword>
<dbReference type="SUPFAM" id="SSF140586">
    <property type="entry name" value="Dcp2 domain-like"/>
    <property type="match status" value="1"/>
</dbReference>
<comment type="cofactor">
    <cofactor evidence="1">
        <name>Mn(2+)</name>
        <dbReference type="ChEBI" id="CHEBI:29035"/>
    </cofactor>
</comment>
<feature type="non-terminal residue" evidence="10">
    <location>
        <position position="280"/>
    </location>
</feature>
<dbReference type="Gene3D" id="3.90.79.10">
    <property type="entry name" value="Nucleoside Triphosphate Pyrophosphohydrolase"/>
    <property type="match status" value="1"/>
</dbReference>
<accession>A0A316W0U9</accession>
<dbReference type="GeneID" id="37033651"/>
<dbReference type="InterPro" id="IPR044099">
    <property type="entry name" value="Dcp2_NUDIX"/>
</dbReference>
<evidence type="ECO:0000256" key="4">
    <source>
        <dbReference type="ARBA" id="ARBA00022490"/>
    </source>
</evidence>
<keyword evidence="4" id="KW-0963">Cytoplasm</keyword>
<keyword evidence="8" id="KW-0464">Manganese</keyword>
<dbReference type="AlphaFoldDB" id="A0A316W0U9"/>
<dbReference type="Gene3D" id="1.10.10.1050">
    <property type="entry name" value="Dcp2, box A domain"/>
    <property type="match status" value="1"/>
</dbReference>
<dbReference type="GO" id="GO:0000932">
    <property type="term" value="C:P-body"/>
    <property type="evidence" value="ECO:0007669"/>
    <property type="project" value="TreeGrafter"/>
</dbReference>
<organism evidence="10 11">
    <name type="scientific">Ceraceosorus guamensis</name>
    <dbReference type="NCBI Taxonomy" id="1522189"/>
    <lineage>
        <taxon>Eukaryota</taxon>
        <taxon>Fungi</taxon>
        <taxon>Dikarya</taxon>
        <taxon>Basidiomycota</taxon>
        <taxon>Ustilaginomycotina</taxon>
        <taxon>Exobasidiomycetes</taxon>
        <taxon>Ceraceosorales</taxon>
        <taxon>Ceraceosoraceae</taxon>
        <taxon>Ceraceosorus</taxon>
    </lineage>
</organism>
<dbReference type="PROSITE" id="PS51462">
    <property type="entry name" value="NUDIX"/>
    <property type="match status" value="1"/>
</dbReference>
<dbReference type="SUPFAM" id="SSF55811">
    <property type="entry name" value="Nudix"/>
    <property type="match status" value="1"/>
</dbReference>
<dbReference type="FunFam" id="3.90.79.10:FF:000003">
    <property type="entry name" value="M7GpppN-mRNA hydrolase isoform 2"/>
    <property type="match status" value="1"/>
</dbReference>
<dbReference type="PANTHER" id="PTHR23114">
    <property type="entry name" value="M7GPPPN-MRNA HYDROLASE"/>
    <property type="match status" value="1"/>
</dbReference>
<evidence type="ECO:0000256" key="8">
    <source>
        <dbReference type="ARBA" id="ARBA00023211"/>
    </source>
</evidence>
<evidence type="ECO:0000256" key="5">
    <source>
        <dbReference type="ARBA" id="ARBA00022723"/>
    </source>
</evidence>
<reference evidence="10 11" key="1">
    <citation type="journal article" date="2018" name="Mol. Biol. Evol.">
        <title>Broad Genomic Sampling Reveals a Smut Pathogenic Ancestry of the Fungal Clade Ustilaginomycotina.</title>
        <authorList>
            <person name="Kijpornyongpan T."/>
            <person name="Mondo S.J."/>
            <person name="Barry K."/>
            <person name="Sandor L."/>
            <person name="Lee J."/>
            <person name="Lipzen A."/>
            <person name="Pangilinan J."/>
            <person name="LaButti K."/>
            <person name="Hainaut M."/>
            <person name="Henrissat B."/>
            <person name="Grigoriev I.V."/>
            <person name="Spatafora J.W."/>
            <person name="Aime M.C."/>
        </authorList>
    </citation>
    <scope>NUCLEOTIDE SEQUENCE [LARGE SCALE GENOMIC DNA]</scope>
    <source>
        <strain evidence="10 11">MCA 4658</strain>
    </source>
</reference>
<dbReference type="SMART" id="SM01125">
    <property type="entry name" value="DCP2"/>
    <property type="match status" value="1"/>
</dbReference>
<proteinExistence type="inferred from homology"/>
<keyword evidence="6" id="KW-0378">Hydrolase</keyword>
<dbReference type="EMBL" id="KZ819370">
    <property type="protein sequence ID" value="PWN43420.1"/>
    <property type="molecule type" value="Genomic_DNA"/>
</dbReference>
<dbReference type="Proteomes" id="UP000245783">
    <property type="component" value="Unassembled WGS sequence"/>
</dbReference>
<dbReference type="InParanoid" id="A0A316W0U9"/>
<keyword evidence="5" id="KW-0479">Metal-binding</keyword>
<dbReference type="GO" id="GO:0000290">
    <property type="term" value="P:deadenylation-dependent decapping of nuclear-transcribed mRNA"/>
    <property type="evidence" value="ECO:0007669"/>
    <property type="project" value="InterPro"/>
</dbReference>
<dbReference type="GO" id="GO:0003723">
    <property type="term" value="F:RNA binding"/>
    <property type="evidence" value="ECO:0007669"/>
    <property type="project" value="UniProtKB-KW"/>
</dbReference>
<dbReference type="GO" id="GO:0140933">
    <property type="term" value="F:5'-(N(7)-methylguanosine 5'-triphospho)-[mRNA] hydrolase activity"/>
    <property type="evidence" value="ECO:0007669"/>
    <property type="project" value="InterPro"/>
</dbReference>
<dbReference type="Pfam" id="PF05026">
    <property type="entry name" value="DCP2"/>
    <property type="match status" value="1"/>
</dbReference>
<dbReference type="STRING" id="1522189.A0A316W0U9"/>
<evidence type="ECO:0000256" key="7">
    <source>
        <dbReference type="ARBA" id="ARBA00022884"/>
    </source>
</evidence>
<evidence type="ECO:0000256" key="3">
    <source>
        <dbReference type="ARBA" id="ARBA00005279"/>
    </source>
</evidence>
<dbReference type="InterPro" id="IPR007722">
    <property type="entry name" value="DCP2_BoxA"/>
</dbReference>
<dbReference type="GO" id="GO:0030145">
    <property type="term" value="F:manganese ion binding"/>
    <property type="evidence" value="ECO:0007669"/>
    <property type="project" value="InterPro"/>
</dbReference>
<evidence type="ECO:0000313" key="11">
    <source>
        <dbReference type="Proteomes" id="UP000245783"/>
    </source>
</evidence>
<gene>
    <name evidence="10" type="ORF">IE81DRAFT_288680</name>
</gene>
<dbReference type="GO" id="GO:0000184">
    <property type="term" value="P:nuclear-transcribed mRNA catabolic process, nonsense-mediated decay"/>
    <property type="evidence" value="ECO:0007669"/>
    <property type="project" value="InterPro"/>
</dbReference>
<dbReference type="InterPro" id="IPR000086">
    <property type="entry name" value="NUDIX_hydrolase_dom"/>
</dbReference>
<dbReference type="PROSITE" id="PS00893">
    <property type="entry name" value="NUDIX_BOX"/>
    <property type="match status" value="1"/>
</dbReference>